<feature type="domain" description="Thioesterase" evidence="2">
    <location>
        <begin position="67"/>
        <end position="144"/>
    </location>
</feature>
<dbReference type="Gene3D" id="3.10.129.10">
    <property type="entry name" value="Hotdog Thioesterase"/>
    <property type="match status" value="1"/>
</dbReference>
<evidence type="ECO:0000313" key="4">
    <source>
        <dbReference type="Proteomes" id="UP000092213"/>
    </source>
</evidence>
<evidence type="ECO:0000313" key="3">
    <source>
        <dbReference type="EMBL" id="ANN72655.1"/>
    </source>
</evidence>
<organism evidence="3 4">
    <name type="scientific">Bordetella bronchialis</name>
    <dbReference type="NCBI Taxonomy" id="463025"/>
    <lineage>
        <taxon>Bacteria</taxon>
        <taxon>Pseudomonadati</taxon>
        <taxon>Pseudomonadota</taxon>
        <taxon>Betaproteobacteria</taxon>
        <taxon>Burkholderiales</taxon>
        <taxon>Alcaligenaceae</taxon>
        <taxon>Bordetella</taxon>
    </lineage>
</organism>
<dbReference type="EMBL" id="CP016171">
    <property type="protein sequence ID" value="ANN72655.1"/>
    <property type="molecule type" value="Genomic_DNA"/>
</dbReference>
<evidence type="ECO:0000259" key="2">
    <source>
        <dbReference type="Pfam" id="PF03061"/>
    </source>
</evidence>
<keyword evidence="1" id="KW-0378">Hydrolase</keyword>
<dbReference type="Pfam" id="PF03061">
    <property type="entry name" value="4HBT"/>
    <property type="match status" value="1"/>
</dbReference>
<name>A0A193FYE8_9BORD</name>
<dbReference type="InterPro" id="IPR006683">
    <property type="entry name" value="Thioestr_dom"/>
</dbReference>
<dbReference type="NCBIfam" id="TIGR00369">
    <property type="entry name" value="unchar_dom_1"/>
    <property type="match status" value="1"/>
</dbReference>
<proteinExistence type="predicted"/>
<dbReference type="AlphaFoldDB" id="A0A193FYE8"/>
<dbReference type="GO" id="GO:0016289">
    <property type="term" value="F:acyl-CoA hydrolase activity"/>
    <property type="evidence" value="ECO:0007669"/>
    <property type="project" value="TreeGrafter"/>
</dbReference>
<dbReference type="SUPFAM" id="SSF54637">
    <property type="entry name" value="Thioesterase/thiol ester dehydrase-isomerase"/>
    <property type="match status" value="1"/>
</dbReference>
<dbReference type="Proteomes" id="UP000092213">
    <property type="component" value="Chromosome"/>
</dbReference>
<dbReference type="STRING" id="463025.BAU08_16000"/>
<dbReference type="InterPro" id="IPR052723">
    <property type="entry name" value="Acyl-CoA_thioesterase_PaaI"/>
</dbReference>
<dbReference type="PANTHER" id="PTHR42856">
    <property type="entry name" value="ACYL-COENZYME A THIOESTERASE PAAI"/>
    <property type="match status" value="1"/>
</dbReference>
<dbReference type="InterPro" id="IPR003736">
    <property type="entry name" value="PAAI_dom"/>
</dbReference>
<dbReference type="PANTHER" id="PTHR42856:SF1">
    <property type="entry name" value="ACYL-COENZYME A THIOESTERASE PAAI"/>
    <property type="match status" value="1"/>
</dbReference>
<dbReference type="CDD" id="cd03443">
    <property type="entry name" value="PaaI_thioesterase"/>
    <property type="match status" value="1"/>
</dbReference>
<accession>A0A193FYE8</accession>
<dbReference type="InterPro" id="IPR029069">
    <property type="entry name" value="HotDog_dom_sf"/>
</dbReference>
<sequence>MTEAVEHLPVLEYLRRQLEGTLDANATTHMRYPTAISRLLDFRIVAMGEAMAAVELDADAARHGNQQGTVHGGMLCELADAAIGTAHSTLIRQGESFTSIDLKATFLRPVWQARLRAHAWAEHRGRTISHYRCDIQREDGKLVATIASAVLTLSGEQARGR</sequence>
<gene>
    <name evidence="3" type="ORF">BAU08_16000</name>
</gene>
<protein>
    <submittedName>
        <fullName evidence="3">Thioesterase</fullName>
    </submittedName>
</protein>
<reference evidence="3 4" key="1">
    <citation type="submission" date="2016-06" db="EMBL/GenBank/DDBJ databases">
        <title>Complete genome sequences of Bordetella bronchialis and Bordetella flabilis.</title>
        <authorList>
            <person name="LiPuma J.J."/>
            <person name="Spilker T."/>
        </authorList>
    </citation>
    <scope>NUCLEOTIDE SEQUENCE [LARGE SCALE GENOMIC DNA]</scope>
    <source>
        <strain evidence="3 4">AU17976</strain>
    </source>
</reference>
<evidence type="ECO:0000256" key="1">
    <source>
        <dbReference type="ARBA" id="ARBA00022801"/>
    </source>
</evidence>